<proteinExistence type="predicted"/>
<evidence type="ECO:0008006" key="4">
    <source>
        <dbReference type="Google" id="ProtNLM"/>
    </source>
</evidence>
<evidence type="ECO:0000256" key="1">
    <source>
        <dbReference type="SAM" id="MobiDB-lite"/>
    </source>
</evidence>
<gene>
    <name evidence="2" type="ORF">GCM10011395_16900</name>
</gene>
<evidence type="ECO:0000313" key="2">
    <source>
        <dbReference type="EMBL" id="GGA47268.1"/>
    </source>
</evidence>
<name>A0ABQ1GNE9_9SPHN</name>
<feature type="region of interest" description="Disordered" evidence="1">
    <location>
        <begin position="67"/>
        <end position="93"/>
    </location>
</feature>
<keyword evidence="3" id="KW-1185">Reference proteome</keyword>
<dbReference type="EMBL" id="BMDW01000008">
    <property type="protein sequence ID" value="GGA47268.1"/>
    <property type="molecule type" value="Genomic_DNA"/>
</dbReference>
<reference evidence="3" key="1">
    <citation type="journal article" date="2019" name="Int. J. Syst. Evol. Microbiol.">
        <title>The Global Catalogue of Microorganisms (GCM) 10K type strain sequencing project: providing services to taxonomists for standard genome sequencing and annotation.</title>
        <authorList>
            <consortium name="The Broad Institute Genomics Platform"/>
            <consortium name="The Broad Institute Genome Sequencing Center for Infectious Disease"/>
            <person name="Wu L."/>
            <person name="Ma J."/>
        </authorList>
    </citation>
    <scope>NUCLEOTIDE SEQUENCE [LARGE SCALE GENOMIC DNA]</scope>
    <source>
        <strain evidence="3">CGMCC 1.10106</strain>
    </source>
</reference>
<protein>
    <recommendedName>
        <fullName evidence="4">Secreted protein</fullName>
    </recommendedName>
</protein>
<evidence type="ECO:0000313" key="3">
    <source>
        <dbReference type="Proteomes" id="UP000618591"/>
    </source>
</evidence>
<organism evidence="2 3">
    <name type="scientific">Sphingomonas psychrolutea</name>
    <dbReference type="NCBI Taxonomy" id="1259676"/>
    <lineage>
        <taxon>Bacteria</taxon>
        <taxon>Pseudomonadati</taxon>
        <taxon>Pseudomonadota</taxon>
        <taxon>Alphaproteobacteria</taxon>
        <taxon>Sphingomonadales</taxon>
        <taxon>Sphingomonadaceae</taxon>
        <taxon>Sphingomonas</taxon>
    </lineage>
</organism>
<comment type="caution">
    <text evidence="2">The sequence shown here is derived from an EMBL/GenBank/DDBJ whole genome shotgun (WGS) entry which is preliminary data.</text>
</comment>
<sequence>MSHASAFAAAAAPLLVLLLSRRPPTNTTALFYRDRARQAESDASTATLDNVRSRFLRAAKAWDEMATRAEKTAERRSVNEEAKHVAEMDASED</sequence>
<accession>A0ABQ1GNE9</accession>
<dbReference type="Proteomes" id="UP000618591">
    <property type="component" value="Unassembled WGS sequence"/>
</dbReference>
<dbReference type="RefSeq" id="WP_229732955.1">
    <property type="nucleotide sequence ID" value="NZ_BMDW01000008.1"/>
</dbReference>
<feature type="compositionally biased region" description="Basic and acidic residues" evidence="1">
    <location>
        <begin position="67"/>
        <end position="87"/>
    </location>
</feature>